<feature type="chain" id="PRO_5012589835" evidence="8">
    <location>
        <begin position="20"/>
        <end position="836"/>
    </location>
</feature>
<comment type="similarity">
    <text evidence="2 7">Belongs to the peptidase M14 family.</text>
</comment>
<accession>A0A1M4UVI7</accession>
<dbReference type="Proteomes" id="UP000184462">
    <property type="component" value="Unassembled WGS sequence"/>
</dbReference>
<reference evidence="10 11" key="1">
    <citation type="submission" date="2016-11" db="EMBL/GenBank/DDBJ databases">
        <authorList>
            <person name="Jaros S."/>
            <person name="Januszkiewicz K."/>
            <person name="Wedrychowicz H."/>
        </authorList>
    </citation>
    <scope>NUCLEOTIDE SEQUENCE [LARGE SCALE GENOMIC DNA]</scope>
    <source>
        <strain evidence="10 11">DSM 25661</strain>
    </source>
</reference>
<keyword evidence="4" id="KW-0378">Hydrolase</keyword>
<keyword evidence="10" id="KW-0121">Carboxypeptidase</keyword>
<comment type="cofactor">
    <cofactor evidence="1">
        <name>Zn(2+)</name>
        <dbReference type="ChEBI" id="CHEBI:29105"/>
    </cofactor>
</comment>
<evidence type="ECO:0000256" key="8">
    <source>
        <dbReference type="SAM" id="SignalP"/>
    </source>
</evidence>
<dbReference type="GO" id="GO:0005615">
    <property type="term" value="C:extracellular space"/>
    <property type="evidence" value="ECO:0007669"/>
    <property type="project" value="TreeGrafter"/>
</dbReference>
<keyword evidence="11" id="KW-1185">Reference proteome</keyword>
<keyword evidence="5" id="KW-0862">Zinc</keyword>
<evidence type="ECO:0000256" key="3">
    <source>
        <dbReference type="ARBA" id="ARBA00022670"/>
    </source>
</evidence>
<comment type="caution">
    <text evidence="7">Lacks conserved residue(s) required for the propagation of feature annotation.</text>
</comment>
<dbReference type="PANTHER" id="PTHR11705">
    <property type="entry name" value="PROTEASE FAMILY M14 CARBOXYPEPTIDASE A,B"/>
    <property type="match status" value="1"/>
</dbReference>
<dbReference type="EMBL" id="FQTW01000003">
    <property type="protein sequence ID" value="SHE60698.1"/>
    <property type="molecule type" value="Genomic_DNA"/>
</dbReference>
<dbReference type="PROSITE" id="PS52035">
    <property type="entry name" value="PEPTIDASE_M14"/>
    <property type="match status" value="1"/>
</dbReference>
<name>A0A1M4UVI7_9FLAO</name>
<dbReference type="PANTHER" id="PTHR11705:SF143">
    <property type="entry name" value="SLL0236 PROTEIN"/>
    <property type="match status" value="1"/>
</dbReference>
<dbReference type="GO" id="GO:0004181">
    <property type="term" value="F:metallocarboxypeptidase activity"/>
    <property type="evidence" value="ECO:0007669"/>
    <property type="project" value="InterPro"/>
</dbReference>
<dbReference type="STRING" id="1155689.SAMN05444278_103121"/>
<evidence type="ECO:0000313" key="10">
    <source>
        <dbReference type="EMBL" id="SHE60698.1"/>
    </source>
</evidence>
<dbReference type="RefSeq" id="WP_073192571.1">
    <property type="nucleotide sequence ID" value="NZ_FQTW01000003.1"/>
</dbReference>
<sequence>MKSVFCIGLAFILSQFSFAQDHQLDYFLPTTVSYNSEIPKPSEVLGFVPGDWHASHDQVVQYVYALAEASPRIKIENRGFTYEKRPLILLTVTSTENHKQLENLKAKRDVLIDNALNNANFEELPIVVNQGFSVHGNEPSGVNSALILAYYLAAAEGEDIERLLDETIILLDPSFNPDGIQRFAHWTNSNRSLHVNPDPQDREFDETWPGGRTNHYWFDLNRDWLPVQLPESQARIATFYEWRPNVLTDHHEMGSNSTFFFQPGIPQRTNPLTPQLNQDLTAKIGEFHAEALDSIGSLYYSKESFDDFYYGKGSTFPDINGSIGILFEQASSRGSAQETDNGILEFKFTIKNQFTTALSTLKAAVNLKPELLKLQDQFYYNAFKNAEKGYYIFGKEKNPFLTEELAKVLQQHQIKLQHLASPVEVNGTKFTPETSLVIPKQQAQQRLVKAMFNSRTSFKDSIFYDVSAWDFKHAFGVDFEETKKLDLGKNFEGNQFYQPKLTDKSTYAYAIRWSDFNAPKLINKLQDKNLRLKVAKKPFSSGQDKFDYGTILLPVANQKLNAQEIYKLVSKLSQTYKVKVSALNTGLTQGINLGSPNMAHLKQPKIALIVGEGISPYDAGEIWHLLDARLEIPVTKLDTKNFNRTDLSRYTHLILPSSYGNPVNVKGLKQIKTWVRSGGTLIGYRNSVKWLNRSKLIDLEFLNDSINAKNISYDERSSFYGAKQIGGAIFEAKIDRTHPINYGFNTQKIALFRNTELFIKPDALSFNNPIQYTKMPLLSGYINDENLDLLKESVPFQTSGFGRGQVIAFTDNTNFRAFWLGSMKLLINSIYFSEEM</sequence>
<gene>
    <name evidence="10" type="ORF">SAMN05444278_103121</name>
</gene>
<evidence type="ECO:0000256" key="5">
    <source>
        <dbReference type="ARBA" id="ARBA00022833"/>
    </source>
</evidence>
<feature type="domain" description="Peptidase M14" evidence="9">
    <location>
        <begin position="52"/>
        <end position="350"/>
    </location>
</feature>
<dbReference type="CDD" id="cd06238">
    <property type="entry name" value="M14-like"/>
    <property type="match status" value="1"/>
</dbReference>
<dbReference type="AlphaFoldDB" id="A0A1M4UVI7"/>
<dbReference type="SUPFAM" id="SSF52317">
    <property type="entry name" value="Class I glutamine amidotransferase-like"/>
    <property type="match status" value="1"/>
</dbReference>
<keyword evidence="8" id="KW-0732">Signal</keyword>
<evidence type="ECO:0000256" key="2">
    <source>
        <dbReference type="ARBA" id="ARBA00005988"/>
    </source>
</evidence>
<organism evidence="10 11">
    <name type="scientific">Psychroflexus salarius</name>
    <dbReference type="NCBI Taxonomy" id="1155689"/>
    <lineage>
        <taxon>Bacteria</taxon>
        <taxon>Pseudomonadati</taxon>
        <taxon>Bacteroidota</taxon>
        <taxon>Flavobacteriia</taxon>
        <taxon>Flavobacteriales</taxon>
        <taxon>Flavobacteriaceae</taxon>
        <taxon>Psychroflexus</taxon>
    </lineage>
</organism>
<protein>
    <submittedName>
        <fullName evidence="10">Zinc carboxypeptidase</fullName>
    </submittedName>
</protein>
<evidence type="ECO:0000256" key="6">
    <source>
        <dbReference type="ARBA" id="ARBA00023049"/>
    </source>
</evidence>
<proteinExistence type="inferred from homology"/>
<dbReference type="Gene3D" id="3.40.630.10">
    <property type="entry name" value="Zn peptidases"/>
    <property type="match status" value="1"/>
</dbReference>
<evidence type="ECO:0000256" key="1">
    <source>
        <dbReference type="ARBA" id="ARBA00001947"/>
    </source>
</evidence>
<evidence type="ECO:0000313" key="11">
    <source>
        <dbReference type="Proteomes" id="UP000184462"/>
    </source>
</evidence>
<feature type="signal peptide" evidence="8">
    <location>
        <begin position="1"/>
        <end position="19"/>
    </location>
</feature>
<evidence type="ECO:0000259" key="9">
    <source>
        <dbReference type="PROSITE" id="PS52035"/>
    </source>
</evidence>
<dbReference type="Pfam" id="PF00246">
    <property type="entry name" value="Peptidase_M14"/>
    <property type="match status" value="1"/>
</dbReference>
<dbReference type="InterPro" id="IPR029062">
    <property type="entry name" value="Class_I_gatase-like"/>
</dbReference>
<evidence type="ECO:0000256" key="4">
    <source>
        <dbReference type="ARBA" id="ARBA00022801"/>
    </source>
</evidence>
<keyword evidence="3" id="KW-0645">Protease</keyword>
<dbReference type="SUPFAM" id="SSF53187">
    <property type="entry name" value="Zn-dependent exopeptidases"/>
    <property type="match status" value="1"/>
</dbReference>
<dbReference type="InterPro" id="IPR000834">
    <property type="entry name" value="Peptidase_M14"/>
</dbReference>
<keyword evidence="6" id="KW-0482">Metalloprotease</keyword>
<evidence type="ECO:0000256" key="7">
    <source>
        <dbReference type="PROSITE-ProRule" id="PRU01379"/>
    </source>
</evidence>
<dbReference type="GO" id="GO:0006508">
    <property type="term" value="P:proteolysis"/>
    <property type="evidence" value="ECO:0007669"/>
    <property type="project" value="UniProtKB-KW"/>
</dbReference>
<dbReference type="OrthoDB" id="9758209at2"/>
<dbReference type="GO" id="GO:0008270">
    <property type="term" value="F:zinc ion binding"/>
    <property type="evidence" value="ECO:0007669"/>
    <property type="project" value="InterPro"/>
</dbReference>
<dbReference type="CDD" id="cd03143">
    <property type="entry name" value="A4_beta-galactosidase_middle_domain"/>
    <property type="match status" value="1"/>
</dbReference>